<feature type="transmembrane region" description="Helical" evidence="2">
    <location>
        <begin position="140"/>
        <end position="162"/>
    </location>
</feature>
<feature type="compositionally biased region" description="Polar residues" evidence="1">
    <location>
        <begin position="299"/>
        <end position="308"/>
    </location>
</feature>
<dbReference type="InterPro" id="IPR056019">
    <property type="entry name" value="DUF7598"/>
</dbReference>
<feature type="region of interest" description="Disordered" evidence="1">
    <location>
        <begin position="209"/>
        <end position="243"/>
    </location>
</feature>
<feature type="transmembrane region" description="Helical" evidence="2">
    <location>
        <begin position="108"/>
        <end position="134"/>
    </location>
</feature>
<feature type="compositionally biased region" description="Low complexity" evidence="1">
    <location>
        <begin position="323"/>
        <end position="335"/>
    </location>
</feature>
<keyword evidence="5" id="KW-1185">Reference proteome</keyword>
<feature type="compositionally biased region" description="Basic residues" evidence="1">
    <location>
        <begin position="313"/>
        <end position="322"/>
    </location>
</feature>
<organism evidence="4 5">
    <name type="scientific">Marasmiellus scandens</name>
    <dbReference type="NCBI Taxonomy" id="2682957"/>
    <lineage>
        <taxon>Eukaryota</taxon>
        <taxon>Fungi</taxon>
        <taxon>Dikarya</taxon>
        <taxon>Basidiomycota</taxon>
        <taxon>Agaricomycotina</taxon>
        <taxon>Agaricomycetes</taxon>
        <taxon>Agaricomycetidae</taxon>
        <taxon>Agaricales</taxon>
        <taxon>Marasmiineae</taxon>
        <taxon>Omphalotaceae</taxon>
        <taxon>Marasmiellus</taxon>
    </lineage>
</organism>
<reference evidence="4 5" key="1">
    <citation type="submission" date="2024-01" db="EMBL/GenBank/DDBJ databases">
        <title>A draft genome for the cacao thread blight pathogen Marasmiellus scandens.</title>
        <authorList>
            <person name="Baruah I.K."/>
            <person name="Leung J."/>
            <person name="Bukari Y."/>
            <person name="Amoako-Attah I."/>
            <person name="Meinhardt L.W."/>
            <person name="Bailey B.A."/>
            <person name="Cohen S.P."/>
        </authorList>
    </citation>
    <scope>NUCLEOTIDE SEQUENCE [LARGE SCALE GENOMIC DNA]</scope>
    <source>
        <strain evidence="4 5">GH-19</strain>
    </source>
</reference>
<gene>
    <name evidence="4" type="ORF">VKT23_004684</name>
</gene>
<keyword evidence="2" id="KW-1133">Transmembrane helix</keyword>
<dbReference type="EMBL" id="JBANRG010000004">
    <property type="protein sequence ID" value="KAK7467630.1"/>
    <property type="molecule type" value="Genomic_DNA"/>
</dbReference>
<comment type="caution">
    <text evidence="4">The sequence shown here is derived from an EMBL/GenBank/DDBJ whole genome shotgun (WGS) entry which is preliminary data.</text>
</comment>
<evidence type="ECO:0000313" key="4">
    <source>
        <dbReference type="EMBL" id="KAK7467630.1"/>
    </source>
</evidence>
<accession>A0ABR1JXY9</accession>
<keyword evidence="2" id="KW-0472">Membrane</keyword>
<feature type="transmembrane region" description="Helical" evidence="2">
    <location>
        <begin position="12"/>
        <end position="34"/>
    </location>
</feature>
<evidence type="ECO:0000256" key="2">
    <source>
        <dbReference type="SAM" id="Phobius"/>
    </source>
</evidence>
<protein>
    <recommendedName>
        <fullName evidence="3">DUF7598 domain-containing protein</fullName>
    </recommendedName>
</protein>
<feature type="domain" description="DUF7598" evidence="3">
    <location>
        <begin position="76"/>
        <end position="159"/>
    </location>
</feature>
<feature type="compositionally biased region" description="Low complexity" evidence="1">
    <location>
        <begin position="369"/>
        <end position="378"/>
    </location>
</feature>
<sequence>MVPRSYTFIGLNVVRAFSIIGLILVFSSSILVMVTNIRAVNAFQAAVQSGNSTQEEFLDNCDYIEGSNVPNQAAGVFWAVVSTLLIIVQSIILFLSECSWPLPFFDRFFPVIGTNFGLGPLGIFQCLIGAQILSHHVDEFTLVAAFFLFSIGCLNMLLGLVFRESAKPKRSIRAWREEGRGVFDVVTPPQAGTKSMSVFAPVTPAMTGSSQFTSTEKDIEKGPASEFGVKRNSSSGFGFGRQGEKKAGLKGFILQRPEETLPRYASPTPPPPPFAAATPMPEPVSMPAPDHTEADVTDSETASRSTKISFGRRFSRLSRKKSTQTTKTSRTSTSSFQSPGTPGYYSERDSAYEAYPGPYHHYPNQDRLQAAVAAQAQASTSNLSTPSRYPDDDDDGLSYASDREDEEEEKVRRDPFRRQSPQSLRVPYGGPPAFKSSNTAL</sequence>
<dbReference type="Pfam" id="PF24535">
    <property type="entry name" value="DUF7598"/>
    <property type="match status" value="1"/>
</dbReference>
<keyword evidence="2" id="KW-0812">Transmembrane</keyword>
<proteinExistence type="predicted"/>
<evidence type="ECO:0000313" key="5">
    <source>
        <dbReference type="Proteomes" id="UP001498398"/>
    </source>
</evidence>
<feature type="region of interest" description="Disordered" evidence="1">
    <location>
        <begin position="261"/>
        <end position="441"/>
    </location>
</feature>
<feature type="transmembrane region" description="Helical" evidence="2">
    <location>
        <begin position="76"/>
        <end position="96"/>
    </location>
</feature>
<dbReference type="Proteomes" id="UP001498398">
    <property type="component" value="Unassembled WGS sequence"/>
</dbReference>
<feature type="compositionally biased region" description="Pro residues" evidence="1">
    <location>
        <begin position="267"/>
        <end position="286"/>
    </location>
</feature>
<name>A0ABR1JXY9_9AGAR</name>
<evidence type="ECO:0000256" key="1">
    <source>
        <dbReference type="SAM" id="MobiDB-lite"/>
    </source>
</evidence>
<evidence type="ECO:0000259" key="3">
    <source>
        <dbReference type="Pfam" id="PF24535"/>
    </source>
</evidence>